<keyword evidence="3" id="KW-1185">Reference proteome</keyword>
<proteinExistence type="predicted"/>
<feature type="compositionally biased region" description="Basic residues" evidence="1">
    <location>
        <begin position="584"/>
        <end position="596"/>
    </location>
</feature>
<feature type="compositionally biased region" description="Acidic residues" evidence="1">
    <location>
        <begin position="634"/>
        <end position="643"/>
    </location>
</feature>
<protein>
    <submittedName>
        <fullName evidence="2">Uncharacterized protein</fullName>
    </submittedName>
</protein>
<evidence type="ECO:0000256" key="1">
    <source>
        <dbReference type="SAM" id="MobiDB-lite"/>
    </source>
</evidence>
<feature type="compositionally biased region" description="Basic residues" evidence="1">
    <location>
        <begin position="619"/>
        <end position="628"/>
    </location>
</feature>
<evidence type="ECO:0000313" key="2">
    <source>
        <dbReference type="EMBL" id="KAK7681967.1"/>
    </source>
</evidence>
<feature type="compositionally biased region" description="Basic and acidic residues" evidence="1">
    <location>
        <begin position="315"/>
        <end position="340"/>
    </location>
</feature>
<organism evidence="2 3">
    <name type="scientific">Cerrena zonata</name>
    <dbReference type="NCBI Taxonomy" id="2478898"/>
    <lineage>
        <taxon>Eukaryota</taxon>
        <taxon>Fungi</taxon>
        <taxon>Dikarya</taxon>
        <taxon>Basidiomycota</taxon>
        <taxon>Agaricomycotina</taxon>
        <taxon>Agaricomycetes</taxon>
        <taxon>Polyporales</taxon>
        <taxon>Cerrenaceae</taxon>
        <taxon>Cerrena</taxon>
    </lineage>
</organism>
<sequence length="746" mass="83482">MSSETQRSTQGSTYNGVRAEPSERSLWILAFAIREAIFSLPQGVTREEWCAWLKTLYANVVFAVSQVGQTQPRPRIPFVVNSLYAFYARYKQGDPVANLLDILEVRSDQRKSRVIYDDLEAVTENGAVQFFIPDWRTSLIARWNSTRQEQGMPLVALDRTEYDGRLPLQAAIPAKDAQVGTKHGRSSMEEGTVRPTCANKAATFDPSQWTNVARDEESKVGSEVLDLPKSREPTESESERSVSVAREDKGKGKEIDVREPPLKRSRLGNRTTGDESPAAVQEAALSDTSSEDEEESGDGSERDACGADGAEDEERERVVGRESEQGSRDEDSEEEHEKQVDPASWGQVAKHRRLGELQQAIVPCASCAAGGNPCFVQPDVAHRCVRCEVKKVYCSIAPRLNGTSIPKSYAALLAKRLLAFNIVRFQNREGLYLRHGSPEGYTVASTLPDKVNWHGRTDRDITAMKKRGIAFGNEKLNNKRNPWNMEQWYGAPYSRANFLHKLYESDPENAELQAVLLPLDAWMPEDMEEVLDNYYSELDRITKKKNWSGDDFFVQGIDYETQEEGSKFRVTIPWAGEETSPQVGRKRKDKKMKGLKSRAIIDDEADNQGEAGPSESGRPKPRMKKKEFKSKEIIEEEPEDDGAPEASEAQRPQPRMKERKGKQVEIVVPVSRDAAKPLSNASIMVIDSEDEEAPEVPMPIDIFDKGDQRPAGKRSPNVVAAMKSKTGSQPSRVVGKSLPVRTAMHY</sequence>
<dbReference type="Proteomes" id="UP001385951">
    <property type="component" value="Unassembled WGS sequence"/>
</dbReference>
<name>A0AAW0FPB3_9APHY</name>
<reference evidence="2 3" key="1">
    <citation type="submission" date="2022-09" db="EMBL/GenBank/DDBJ databases">
        <authorList>
            <person name="Palmer J.M."/>
        </authorList>
    </citation>
    <scope>NUCLEOTIDE SEQUENCE [LARGE SCALE GENOMIC DNA]</scope>
    <source>
        <strain evidence="2 3">DSM 7382</strain>
    </source>
</reference>
<dbReference type="AlphaFoldDB" id="A0AAW0FPB3"/>
<evidence type="ECO:0000313" key="3">
    <source>
        <dbReference type="Proteomes" id="UP001385951"/>
    </source>
</evidence>
<feature type="compositionally biased region" description="Basic and acidic residues" evidence="1">
    <location>
        <begin position="213"/>
        <end position="262"/>
    </location>
</feature>
<accession>A0AAW0FPB3</accession>
<dbReference type="EMBL" id="JASBNA010000038">
    <property type="protein sequence ID" value="KAK7681967.1"/>
    <property type="molecule type" value="Genomic_DNA"/>
</dbReference>
<feature type="region of interest" description="Disordered" evidence="1">
    <location>
        <begin position="208"/>
        <end position="347"/>
    </location>
</feature>
<feature type="region of interest" description="Disordered" evidence="1">
    <location>
        <begin position="685"/>
        <end position="746"/>
    </location>
</feature>
<gene>
    <name evidence="2" type="ORF">QCA50_014930</name>
</gene>
<comment type="caution">
    <text evidence="2">The sequence shown here is derived from an EMBL/GenBank/DDBJ whole genome shotgun (WGS) entry which is preliminary data.</text>
</comment>
<feature type="compositionally biased region" description="Acidic residues" evidence="1">
    <location>
        <begin position="289"/>
        <end position="298"/>
    </location>
</feature>
<feature type="region of interest" description="Disordered" evidence="1">
    <location>
        <begin position="578"/>
        <end position="664"/>
    </location>
</feature>